<dbReference type="OrthoDB" id="1856818at2759"/>
<dbReference type="EMBL" id="KI397513">
    <property type="protein sequence ID" value="ERM94057.1"/>
    <property type="molecule type" value="Genomic_DNA"/>
</dbReference>
<protein>
    <submittedName>
        <fullName evidence="3">Uncharacterized protein</fullName>
    </submittedName>
</protein>
<feature type="chain" id="PRO_5005377445" evidence="2">
    <location>
        <begin position="18"/>
        <end position="197"/>
    </location>
</feature>
<dbReference type="Proteomes" id="UP000017836">
    <property type="component" value="Unassembled WGS sequence"/>
</dbReference>
<dbReference type="OMA" id="HNHNDEN"/>
<feature type="signal peptide" evidence="2">
    <location>
        <begin position="1"/>
        <end position="17"/>
    </location>
</feature>
<evidence type="ECO:0000256" key="1">
    <source>
        <dbReference type="SAM" id="MobiDB-lite"/>
    </source>
</evidence>
<feature type="compositionally biased region" description="Basic and acidic residues" evidence="1">
    <location>
        <begin position="155"/>
        <end position="168"/>
    </location>
</feature>
<dbReference type="HOGENOM" id="CLU_094736_0_0_1"/>
<dbReference type="Pfam" id="PF14009">
    <property type="entry name" value="PADRE"/>
    <property type="match status" value="1"/>
</dbReference>
<evidence type="ECO:0000313" key="3">
    <source>
        <dbReference type="EMBL" id="ERM94057.1"/>
    </source>
</evidence>
<evidence type="ECO:0000313" key="4">
    <source>
        <dbReference type="Proteomes" id="UP000017836"/>
    </source>
</evidence>
<evidence type="ECO:0000256" key="2">
    <source>
        <dbReference type="SAM" id="SignalP"/>
    </source>
</evidence>
<sequence length="197" mass="21926">MGNSLRCCIACMLPCGALDVVRVLHADGRVDEYRGPITAGEVMKANPKHVLAQPTCQGLVQKSSIVHPDHLLRKGKIYFLIPAYTLHRRPKNSTHSQNHSHSNNNNNNNKTPKNDSHSQNPNQNRSRGHNHNDENSSSYRSSDDDNGKDVMVNRPKVETSESKPERGTQRVHRRRLSGQVGAWKPALGSISETDSVL</sequence>
<accession>W1NE46</accession>
<proteinExistence type="predicted"/>
<keyword evidence="2" id="KW-0732">Signal</keyword>
<feature type="compositionally biased region" description="Low complexity" evidence="1">
    <location>
        <begin position="93"/>
        <end position="109"/>
    </location>
</feature>
<dbReference type="Gramene" id="ERM94057">
    <property type="protein sequence ID" value="ERM94057"/>
    <property type="gene ID" value="AMTR_s00010p00060450"/>
</dbReference>
<reference evidence="4" key="1">
    <citation type="journal article" date="2013" name="Science">
        <title>The Amborella genome and the evolution of flowering plants.</title>
        <authorList>
            <consortium name="Amborella Genome Project"/>
        </authorList>
    </citation>
    <scope>NUCLEOTIDE SEQUENCE [LARGE SCALE GENOMIC DNA]</scope>
</reference>
<name>W1NE46_AMBTC</name>
<dbReference type="AlphaFoldDB" id="W1NE46"/>
<organism evidence="3 4">
    <name type="scientific">Amborella trichopoda</name>
    <dbReference type="NCBI Taxonomy" id="13333"/>
    <lineage>
        <taxon>Eukaryota</taxon>
        <taxon>Viridiplantae</taxon>
        <taxon>Streptophyta</taxon>
        <taxon>Embryophyta</taxon>
        <taxon>Tracheophyta</taxon>
        <taxon>Spermatophyta</taxon>
        <taxon>Magnoliopsida</taxon>
        <taxon>Amborellales</taxon>
        <taxon>Amborellaceae</taxon>
        <taxon>Amborella</taxon>
    </lineage>
</organism>
<gene>
    <name evidence="3" type="ORF">AMTR_s00010p00060450</name>
</gene>
<dbReference type="KEGG" id="atr:18422327"/>
<keyword evidence="4" id="KW-1185">Reference proteome</keyword>
<dbReference type="eggNOG" id="ENOG502S11E">
    <property type="taxonomic scope" value="Eukaryota"/>
</dbReference>
<feature type="region of interest" description="Disordered" evidence="1">
    <location>
        <begin position="90"/>
        <end position="180"/>
    </location>
</feature>
<dbReference type="InterPro" id="IPR025322">
    <property type="entry name" value="PADRE_dom"/>
</dbReference>
<dbReference type="PANTHER" id="PTHR33052">
    <property type="entry name" value="DUF4228 DOMAIN PROTEIN-RELATED"/>
    <property type="match status" value="1"/>
</dbReference>